<dbReference type="Proteomes" id="UP000011115">
    <property type="component" value="Unassembled WGS sequence"/>
</dbReference>
<dbReference type="InParanoid" id="M1CRZ3"/>
<reference evidence="1" key="2">
    <citation type="submission" date="2015-06" db="UniProtKB">
        <authorList>
            <consortium name="EnsemblPlants"/>
        </authorList>
    </citation>
    <scope>IDENTIFICATION</scope>
    <source>
        <strain evidence="1">DM1-3 516 R44</strain>
    </source>
</reference>
<keyword evidence="2" id="KW-1185">Reference proteome</keyword>
<dbReference type="STRING" id="4113.M1CRZ3"/>
<evidence type="ECO:0000313" key="1">
    <source>
        <dbReference type="EnsemblPlants" id="PGSC0003DMT400073401"/>
    </source>
</evidence>
<protein>
    <submittedName>
        <fullName evidence="1">Uncharacterized protein</fullName>
    </submittedName>
</protein>
<sequence length="235" mass="26633">MMATENAPNTVHRVKVGPSEAKCCESARQDNTHREKLKHTCLTYIMKPANSEDVRLTKNLPKENQEGTVSHKLTGHPVKVGPSEVKFCEPVLQGDTHRKKLKDTCTTNIIKPVNPEDVQQMCQKKTRKGLEVMNLQVVYDDGEVEKLRLHKERWKMLEDNSSLKDSKRTCTIKDYGKELVGTRIKVWFHWMKSKYFGILILSALEPMTCPNTAAAIVNAIAVLGITTDFLNIAMK</sequence>
<organism evidence="1 2">
    <name type="scientific">Solanum tuberosum</name>
    <name type="common">Potato</name>
    <dbReference type="NCBI Taxonomy" id="4113"/>
    <lineage>
        <taxon>Eukaryota</taxon>
        <taxon>Viridiplantae</taxon>
        <taxon>Streptophyta</taxon>
        <taxon>Embryophyta</taxon>
        <taxon>Tracheophyta</taxon>
        <taxon>Spermatophyta</taxon>
        <taxon>Magnoliopsida</taxon>
        <taxon>eudicotyledons</taxon>
        <taxon>Gunneridae</taxon>
        <taxon>Pentapetalae</taxon>
        <taxon>asterids</taxon>
        <taxon>lamiids</taxon>
        <taxon>Solanales</taxon>
        <taxon>Solanaceae</taxon>
        <taxon>Solanoideae</taxon>
        <taxon>Solaneae</taxon>
        <taxon>Solanum</taxon>
    </lineage>
</organism>
<name>M1CRZ3_SOLTU</name>
<dbReference type="Gramene" id="PGSC0003DMT400073401">
    <property type="protein sequence ID" value="PGSC0003DMT400073401"/>
    <property type="gene ID" value="PGSC0003DMG402028522"/>
</dbReference>
<evidence type="ECO:0000313" key="2">
    <source>
        <dbReference type="Proteomes" id="UP000011115"/>
    </source>
</evidence>
<dbReference type="AlphaFoldDB" id="M1CRZ3"/>
<dbReference type="PaxDb" id="4113-PGSC0003DMT400073401"/>
<accession>M1CRZ3</accession>
<dbReference type="HOGENOM" id="CLU_1181918_0_0_1"/>
<proteinExistence type="predicted"/>
<dbReference type="EnsemblPlants" id="PGSC0003DMT400073401">
    <property type="protein sequence ID" value="PGSC0003DMT400073401"/>
    <property type="gene ID" value="PGSC0003DMG402028522"/>
</dbReference>
<reference evidence="2" key="1">
    <citation type="journal article" date="2011" name="Nature">
        <title>Genome sequence and analysis of the tuber crop potato.</title>
        <authorList>
            <consortium name="The Potato Genome Sequencing Consortium"/>
        </authorList>
    </citation>
    <scope>NUCLEOTIDE SEQUENCE [LARGE SCALE GENOMIC DNA]</scope>
    <source>
        <strain evidence="2">cv. DM1-3 516 R44</strain>
    </source>
</reference>